<accession>A0A498S7P5</accession>
<dbReference type="Gene3D" id="1.50.10.10">
    <property type="match status" value="1"/>
</dbReference>
<dbReference type="InterPro" id="IPR018232">
    <property type="entry name" value="Glyco_hydro_37_CS"/>
</dbReference>
<keyword evidence="7" id="KW-0812">Transmembrane</keyword>
<keyword evidence="4 6" id="KW-0378">Hydrolase</keyword>
<keyword evidence="9" id="KW-1185">Reference proteome</keyword>
<dbReference type="EMBL" id="UPTC01000619">
    <property type="protein sequence ID" value="VBB29474.1"/>
    <property type="molecule type" value="Genomic_DNA"/>
</dbReference>
<dbReference type="OrthoDB" id="3542292at2759"/>
<evidence type="ECO:0000256" key="6">
    <source>
        <dbReference type="RuleBase" id="RU361180"/>
    </source>
</evidence>
<comment type="similarity">
    <text evidence="1 6">Belongs to the glycosyl hydrolase 37 family.</text>
</comment>
<evidence type="ECO:0000256" key="1">
    <source>
        <dbReference type="ARBA" id="ARBA00005615"/>
    </source>
</evidence>
<protein>
    <recommendedName>
        <fullName evidence="3 6">Trehalase</fullName>
        <ecNumber evidence="2 6">3.2.1.28</ecNumber>
    </recommendedName>
    <alternativeName>
        <fullName evidence="6">Alpha-trehalose glucohydrolase</fullName>
    </alternativeName>
</protein>
<dbReference type="InterPro" id="IPR001661">
    <property type="entry name" value="Glyco_hydro_37"/>
</dbReference>
<evidence type="ECO:0000313" key="9">
    <source>
        <dbReference type="Proteomes" id="UP000276991"/>
    </source>
</evidence>
<dbReference type="InterPro" id="IPR012341">
    <property type="entry name" value="6hp_glycosidase-like_sf"/>
</dbReference>
<feature type="transmembrane region" description="Helical" evidence="7">
    <location>
        <begin position="696"/>
        <end position="717"/>
    </location>
</feature>
<feature type="transmembrane region" description="Helical" evidence="7">
    <location>
        <begin position="74"/>
        <end position="100"/>
    </location>
</feature>
<dbReference type="Pfam" id="PF01204">
    <property type="entry name" value="Trehalase"/>
    <property type="match status" value="1"/>
</dbReference>
<dbReference type="STRING" id="6277.A0A498S7P5"/>
<evidence type="ECO:0000256" key="3">
    <source>
        <dbReference type="ARBA" id="ARBA00019905"/>
    </source>
</evidence>
<dbReference type="PANTHER" id="PTHR23403:SF3">
    <property type="entry name" value="TREHALASE"/>
    <property type="match status" value="1"/>
</dbReference>
<dbReference type="GO" id="GO:0004555">
    <property type="term" value="F:alpha,alpha-trehalase activity"/>
    <property type="evidence" value="ECO:0007669"/>
    <property type="project" value="UniProtKB-EC"/>
</dbReference>
<dbReference type="PANTHER" id="PTHR23403">
    <property type="entry name" value="TREHALASE"/>
    <property type="match status" value="1"/>
</dbReference>
<keyword evidence="7" id="KW-0472">Membrane</keyword>
<reference evidence="8 9" key="1">
    <citation type="submission" date="2018-08" db="EMBL/GenBank/DDBJ databases">
        <authorList>
            <person name="Laetsch R D."/>
            <person name="Stevens L."/>
            <person name="Kumar S."/>
            <person name="Blaxter L. M."/>
        </authorList>
    </citation>
    <scope>NUCLEOTIDE SEQUENCE [LARGE SCALE GENOMIC DNA]</scope>
</reference>
<evidence type="ECO:0000256" key="2">
    <source>
        <dbReference type="ARBA" id="ARBA00012757"/>
    </source>
</evidence>
<dbReference type="GO" id="GO:0005993">
    <property type="term" value="P:trehalose catabolic process"/>
    <property type="evidence" value="ECO:0007669"/>
    <property type="project" value="TreeGrafter"/>
</dbReference>
<comment type="catalytic activity">
    <reaction evidence="6">
        <text>alpha,alpha-trehalose + H2O = alpha-D-glucose + beta-D-glucose</text>
        <dbReference type="Rhea" id="RHEA:32675"/>
        <dbReference type="ChEBI" id="CHEBI:15377"/>
        <dbReference type="ChEBI" id="CHEBI:15903"/>
        <dbReference type="ChEBI" id="CHEBI:16551"/>
        <dbReference type="ChEBI" id="CHEBI:17925"/>
        <dbReference type="EC" id="3.2.1.28"/>
    </reaction>
</comment>
<sequence length="743" mass="84988">MPKGCVSRDIRAFPRLLNSIFHIGTSPTAPLNLPDGCICSPYPSLLLPGQSKPMFTARAILRVTSRRTHLFPHLLVLIVVPHFAVFKYMEGLICIIYFFFVNGPCGLHAGLIAAHNKLKTTNDDLTVIVDVPLEPNCSQPICLGPLSQIYCSGKLVHTTWMFGMQETCPGNMMLKSPGIILELFTNLTYPLKREQFQKFCTENFANINYLKQATLVDWTEEPENIRRLQNTSLKFTLRKFARKLNELWKVLAREFVEQVHKTPELFPILPVSNAFIVPGGSFQMYFYWDSYWINKGLLFSNMSTTVRQILENLASVVRFHGFIPNSGNVQLSRRSNPPLFTQMVADYYDATGNKTLLKEMIPWMDQEMLWWAKNRALDVKLPSGQKYQMYQYRASSTCPRPENYLIDLNNGLNGTGHPEFIWSSIASACESGFDFSTRWFAHQGIYADSKYSIRTNDIIPVDLNVFMAWNFATLTNFHEILGRSKKASEYRELHKRLRKAVDEVFWSEDYGAWFDYDLMEQKLRSGFYPSNVFPLLLGSYAARITKKVLHYLLGSGTLNFKGGIPVSLNNASHEQWDYPNGWPPLTHLFVESLRLSGDEKLVEIAEKAAWKFIRTAYNGMMKPKKGMPAACWEKYDIRYDDGRPGSGGEYPVQQGFGWTNGALLDLIYKYGISSQYTVSSAEPMNSGELSVSGKQFIFLVVILFGLLMLWLLTIFMLRLKKFSNIKDEEVQLAEAVHLLDNEW</sequence>
<evidence type="ECO:0000256" key="4">
    <source>
        <dbReference type="ARBA" id="ARBA00022801"/>
    </source>
</evidence>
<keyword evidence="5 6" id="KW-0326">Glycosidase</keyword>
<evidence type="ECO:0000313" key="8">
    <source>
        <dbReference type="EMBL" id="VBB29474.1"/>
    </source>
</evidence>
<dbReference type="PROSITE" id="PS00928">
    <property type="entry name" value="TREHALASE_2"/>
    <property type="match status" value="1"/>
</dbReference>
<evidence type="ECO:0000256" key="5">
    <source>
        <dbReference type="ARBA" id="ARBA00023295"/>
    </source>
</evidence>
<name>A0A498S7P5_ACAVI</name>
<keyword evidence="7" id="KW-1133">Transmembrane helix</keyword>
<organism evidence="8 9">
    <name type="scientific">Acanthocheilonema viteae</name>
    <name type="common">Filarial nematode worm</name>
    <name type="synonym">Dipetalonema viteae</name>
    <dbReference type="NCBI Taxonomy" id="6277"/>
    <lineage>
        <taxon>Eukaryota</taxon>
        <taxon>Metazoa</taxon>
        <taxon>Ecdysozoa</taxon>
        <taxon>Nematoda</taxon>
        <taxon>Chromadorea</taxon>
        <taxon>Rhabditida</taxon>
        <taxon>Spirurina</taxon>
        <taxon>Spiruromorpha</taxon>
        <taxon>Filarioidea</taxon>
        <taxon>Onchocercidae</taxon>
        <taxon>Acanthocheilonema</taxon>
    </lineage>
</organism>
<dbReference type="InterPro" id="IPR008928">
    <property type="entry name" value="6-hairpin_glycosidase_sf"/>
</dbReference>
<dbReference type="AlphaFoldDB" id="A0A498S7P5"/>
<proteinExistence type="inferred from homology"/>
<dbReference type="SUPFAM" id="SSF48208">
    <property type="entry name" value="Six-hairpin glycosidases"/>
    <property type="match status" value="1"/>
</dbReference>
<gene>
    <name evidence="8" type="ORF">NAV_LOCUS4276</name>
</gene>
<dbReference type="EC" id="3.2.1.28" evidence="2 6"/>
<dbReference type="Proteomes" id="UP000276991">
    <property type="component" value="Unassembled WGS sequence"/>
</dbReference>
<dbReference type="PRINTS" id="PR00744">
    <property type="entry name" value="GLHYDRLASE37"/>
</dbReference>
<evidence type="ECO:0000256" key="7">
    <source>
        <dbReference type="SAM" id="Phobius"/>
    </source>
</evidence>